<protein>
    <submittedName>
        <fullName evidence="2">Uncharacterized protein</fullName>
    </submittedName>
</protein>
<dbReference type="AlphaFoldDB" id="A0A9P8CBD2"/>
<feature type="region of interest" description="Disordered" evidence="1">
    <location>
        <begin position="237"/>
        <end position="256"/>
    </location>
</feature>
<evidence type="ECO:0000313" key="2">
    <source>
        <dbReference type="EMBL" id="KAG9240462.1"/>
    </source>
</evidence>
<feature type="region of interest" description="Disordered" evidence="1">
    <location>
        <begin position="1"/>
        <end position="39"/>
    </location>
</feature>
<feature type="compositionally biased region" description="Low complexity" evidence="1">
    <location>
        <begin position="98"/>
        <end position="107"/>
    </location>
</feature>
<reference evidence="2" key="1">
    <citation type="journal article" date="2021" name="IMA Fungus">
        <title>Genomic characterization of three marine fungi, including Emericellopsis atlantica sp. nov. with signatures of a generalist lifestyle and marine biomass degradation.</title>
        <authorList>
            <person name="Hagestad O.C."/>
            <person name="Hou L."/>
            <person name="Andersen J.H."/>
            <person name="Hansen E.H."/>
            <person name="Altermark B."/>
            <person name="Li C."/>
            <person name="Kuhnert E."/>
            <person name="Cox R.J."/>
            <person name="Crous P.W."/>
            <person name="Spatafora J.W."/>
            <person name="Lail K."/>
            <person name="Amirebrahimi M."/>
            <person name="Lipzen A."/>
            <person name="Pangilinan J."/>
            <person name="Andreopoulos W."/>
            <person name="Hayes R.D."/>
            <person name="Ng V."/>
            <person name="Grigoriev I.V."/>
            <person name="Jackson S.A."/>
            <person name="Sutton T.D.S."/>
            <person name="Dobson A.D.W."/>
            <person name="Rama T."/>
        </authorList>
    </citation>
    <scope>NUCLEOTIDE SEQUENCE</scope>
    <source>
        <strain evidence="2">TRa3180A</strain>
    </source>
</reference>
<accession>A0A9P8CBD2</accession>
<feature type="region of interest" description="Disordered" evidence="1">
    <location>
        <begin position="83"/>
        <end position="118"/>
    </location>
</feature>
<organism evidence="2 3">
    <name type="scientific">Calycina marina</name>
    <dbReference type="NCBI Taxonomy" id="1763456"/>
    <lineage>
        <taxon>Eukaryota</taxon>
        <taxon>Fungi</taxon>
        <taxon>Dikarya</taxon>
        <taxon>Ascomycota</taxon>
        <taxon>Pezizomycotina</taxon>
        <taxon>Leotiomycetes</taxon>
        <taxon>Helotiales</taxon>
        <taxon>Pezizellaceae</taxon>
        <taxon>Calycina</taxon>
    </lineage>
</organism>
<evidence type="ECO:0000256" key="1">
    <source>
        <dbReference type="SAM" id="MobiDB-lite"/>
    </source>
</evidence>
<feature type="compositionally biased region" description="Polar residues" evidence="1">
    <location>
        <begin position="302"/>
        <end position="313"/>
    </location>
</feature>
<proteinExistence type="predicted"/>
<dbReference type="Proteomes" id="UP000887226">
    <property type="component" value="Unassembled WGS sequence"/>
</dbReference>
<name>A0A9P8CBD2_9HELO</name>
<sequence length="495" mass="55326">MIKQKESNVTTSRGAEAPTTPKTTKQIPQSNIYPGGSYFPMRGDQALSLRALDSQLSEGPKGQPRPCFRRGVKYSRDKVPLLSTPLHSPKISEKHQVHVSVSDQQSQEALDPVDEERRRRRDLISRLHRHTTTPTDIDECARNFFDHEEMYRKHSENVENALADMLQRHPCMKRDWYCPSVLHKGPGKNGPLRIRHDTQSQWFSESIENVTTKFWGGDIALCAVDDATPCIEFAPDNYEESGSRGTSSTSFEEEAVASVPVSPTSLNSPLFFSPPLQRVTTTWTIQTEMSWSDEGTPKDEMTPSTPATDTTGSDMIGIGALRVRSRGNTVDSITRLMRQKQDLEEQQEKAVNVETLGIKVMQAIHERYQTEGKDWAGGEVVGGTEGLATEIPLTVCADECTDQPIALDIVEDEDVKEEKFPEIQNVFFPELAVEGQVQPQHGKENTALQGIEPDAGAVFLDEKGMPVIPDDIAIALNRLQKRDNTCWHMLADEQI</sequence>
<gene>
    <name evidence="2" type="ORF">BJ878DRAFT_546229</name>
</gene>
<comment type="caution">
    <text evidence="2">The sequence shown here is derived from an EMBL/GenBank/DDBJ whole genome shotgun (WGS) entry which is preliminary data.</text>
</comment>
<keyword evidence="3" id="KW-1185">Reference proteome</keyword>
<evidence type="ECO:0000313" key="3">
    <source>
        <dbReference type="Proteomes" id="UP000887226"/>
    </source>
</evidence>
<feature type="region of interest" description="Disordered" evidence="1">
    <location>
        <begin position="288"/>
        <end position="314"/>
    </location>
</feature>
<dbReference type="EMBL" id="MU254440">
    <property type="protein sequence ID" value="KAG9240462.1"/>
    <property type="molecule type" value="Genomic_DNA"/>
</dbReference>